<feature type="transmembrane region" description="Helical" evidence="1">
    <location>
        <begin position="12"/>
        <end position="37"/>
    </location>
</feature>
<evidence type="ECO:0000313" key="3">
    <source>
        <dbReference type="Proteomes" id="UP000249497"/>
    </source>
</evidence>
<name>A0A8T8X0U8_ASPJA</name>
<keyword evidence="1" id="KW-0472">Membrane</keyword>
<dbReference type="Proteomes" id="UP000249497">
    <property type="component" value="Unassembled WGS sequence"/>
</dbReference>
<keyword evidence="1" id="KW-0812">Transmembrane</keyword>
<dbReference type="GeneID" id="37177335"/>
<proteinExistence type="predicted"/>
<keyword evidence="1" id="KW-1133">Transmembrane helix</keyword>
<protein>
    <submittedName>
        <fullName evidence="2">Uncharacterized protein</fullName>
    </submittedName>
</protein>
<organism evidence="2 3">
    <name type="scientific">Aspergillus japonicus CBS 114.51</name>
    <dbReference type="NCBI Taxonomy" id="1448312"/>
    <lineage>
        <taxon>Eukaryota</taxon>
        <taxon>Fungi</taxon>
        <taxon>Dikarya</taxon>
        <taxon>Ascomycota</taxon>
        <taxon>Pezizomycotina</taxon>
        <taxon>Eurotiomycetes</taxon>
        <taxon>Eurotiomycetidae</taxon>
        <taxon>Eurotiales</taxon>
        <taxon>Aspergillaceae</taxon>
        <taxon>Aspergillus</taxon>
        <taxon>Aspergillus subgen. Circumdati</taxon>
    </lineage>
</organism>
<evidence type="ECO:0000313" key="2">
    <source>
        <dbReference type="EMBL" id="RAH81758.1"/>
    </source>
</evidence>
<dbReference type="RefSeq" id="XP_025527652.1">
    <property type="nucleotide sequence ID" value="XM_025673643.1"/>
</dbReference>
<dbReference type="AlphaFoldDB" id="A0A8T8X0U8"/>
<reference evidence="2 3" key="1">
    <citation type="submission" date="2018-02" db="EMBL/GenBank/DDBJ databases">
        <title>The genomes of Aspergillus section Nigri reveals drivers in fungal speciation.</title>
        <authorList>
            <consortium name="DOE Joint Genome Institute"/>
            <person name="Vesth T.C."/>
            <person name="Nybo J."/>
            <person name="Theobald S."/>
            <person name="Brandl J."/>
            <person name="Frisvad J.C."/>
            <person name="Nielsen K.F."/>
            <person name="Lyhne E.K."/>
            <person name="Kogle M.E."/>
            <person name="Kuo A."/>
            <person name="Riley R."/>
            <person name="Clum A."/>
            <person name="Nolan M."/>
            <person name="Lipzen A."/>
            <person name="Salamov A."/>
            <person name="Henrissat B."/>
            <person name="Wiebenga A."/>
            <person name="De vries R.P."/>
            <person name="Grigoriev I.V."/>
            <person name="Mortensen U.H."/>
            <person name="Andersen M.R."/>
            <person name="Baker S.E."/>
        </authorList>
    </citation>
    <scope>NUCLEOTIDE SEQUENCE [LARGE SCALE GENOMIC DNA]</scope>
    <source>
        <strain evidence="2 3">CBS 114.51</strain>
    </source>
</reference>
<dbReference type="EMBL" id="KZ824793">
    <property type="protein sequence ID" value="RAH81758.1"/>
    <property type="molecule type" value="Genomic_DNA"/>
</dbReference>
<keyword evidence="3" id="KW-1185">Reference proteome</keyword>
<sequence>MSQPSNSDRSGTISLFVTWLFTVSILIEVALSLLLMISPQYFLCEAACATGAQTQATWYGLTAVEAVVDEWGRVIVVFQQ</sequence>
<gene>
    <name evidence="2" type="ORF">BO86DRAFT_399594</name>
</gene>
<accession>A0A8T8X0U8</accession>
<evidence type="ECO:0000256" key="1">
    <source>
        <dbReference type="SAM" id="Phobius"/>
    </source>
</evidence>